<dbReference type="InterPro" id="IPR018060">
    <property type="entry name" value="HTH_AraC"/>
</dbReference>
<reference evidence="4 5" key="1">
    <citation type="submission" date="2019-08" db="EMBL/GenBank/DDBJ databases">
        <authorList>
            <person name="Chang H.C."/>
            <person name="Mun S.Y."/>
        </authorList>
    </citation>
    <scope>NUCLEOTIDE SEQUENCE [LARGE SCALE GENOMIC DNA]</scope>
    <source>
        <strain evidence="4 5">SK</strain>
    </source>
</reference>
<evidence type="ECO:0000256" key="2">
    <source>
        <dbReference type="ARBA" id="ARBA00023125"/>
    </source>
</evidence>
<gene>
    <name evidence="4" type="ORF">FY536_01315</name>
</gene>
<dbReference type="InterPro" id="IPR020449">
    <property type="entry name" value="Tscrpt_reg_AraC-type_HTH"/>
</dbReference>
<dbReference type="GO" id="GO:0043565">
    <property type="term" value="F:sequence-specific DNA binding"/>
    <property type="evidence" value="ECO:0007669"/>
    <property type="project" value="InterPro"/>
</dbReference>
<evidence type="ECO:0000256" key="1">
    <source>
        <dbReference type="ARBA" id="ARBA00023015"/>
    </source>
</evidence>
<dbReference type="Pfam" id="PF12833">
    <property type="entry name" value="HTH_18"/>
    <property type="match status" value="1"/>
</dbReference>
<proteinExistence type="predicted"/>
<dbReference type="InterPro" id="IPR009057">
    <property type="entry name" value="Homeodomain-like_sf"/>
</dbReference>
<dbReference type="SMART" id="SM00342">
    <property type="entry name" value="HTH_ARAC"/>
    <property type="match status" value="1"/>
</dbReference>
<dbReference type="InterPro" id="IPR018062">
    <property type="entry name" value="HTH_AraC-typ_CS"/>
</dbReference>
<dbReference type="GO" id="GO:0003700">
    <property type="term" value="F:DNA-binding transcription factor activity"/>
    <property type="evidence" value="ECO:0007669"/>
    <property type="project" value="InterPro"/>
</dbReference>
<dbReference type="InterPro" id="IPR003313">
    <property type="entry name" value="AraC-bd"/>
</dbReference>
<keyword evidence="1" id="KW-0805">Transcription regulation</keyword>
<organism evidence="4 5">
    <name type="scientific">Weissella koreensis</name>
    <dbReference type="NCBI Taxonomy" id="165096"/>
    <lineage>
        <taxon>Bacteria</taxon>
        <taxon>Bacillati</taxon>
        <taxon>Bacillota</taxon>
        <taxon>Bacilli</taxon>
        <taxon>Lactobacillales</taxon>
        <taxon>Lactobacillaceae</taxon>
        <taxon>Weissella</taxon>
    </lineage>
</organism>
<dbReference type="EMBL" id="CP043431">
    <property type="protein sequence ID" value="QNT63992.1"/>
    <property type="molecule type" value="Genomic_DNA"/>
</dbReference>
<dbReference type="Pfam" id="PF02311">
    <property type="entry name" value="AraC_binding"/>
    <property type="match status" value="1"/>
</dbReference>
<protein>
    <submittedName>
        <fullName evidence="4">AraC family transcriptional regulator</fullName>
    </submittedName>
</protein>
<name>A0A7H1MKK6_9LACO</name>
<keyword evidence="2" id="KW-0238">DNA-binding</keyword>
<dbReference type="SUPFAM" id="SSF46689">
    <property type="entry name" value="Homeodomain-like"/>
    <property type="match status" value="2"/>
</dbReference>
<dbReference type="CDD" id="cd06986">
    <property type="entry name" value="cupin_MmsR-like_N"/>
    <property type="match status" value="1"/>
</dbReference>
<dbReference type="PRINTS" id="PR00032">
    <property type="entry name" value="HTHARAC"/>
</dbReference>
<evidence type="ECO:0000313" key="5">
    <source>
        <dbReference type="Proteomes" id="UP000516446"/>
    </source>
</evidence>
<dbReference type="Gene3D" id="2.60.120.280">
    <property type="entry name" value="Regulatory protein AraC"/>
    <property type="match status" value="1"/>
</dbReference>
<evidence type="ECO:0000313" key="4">
    <source>
        <dbReference type="EMBL" id="QNT63992.1"/>
    </source>
</evidence>
<sequence>MEKSIFNVVNNHTFNASIYYQFSGISQTLPFHTFGPAKRHDYIIHFVLNGQGIFFVDNEQFHLQAGDSFLIRPGESIFYQSDIKNPWTYAWISFNGSEAKQIIEHFSPFKNENHVFNTANQLKYLELIQKTLNWSDSSPQSELQLNQLVHELLIQVIQEYPSQKNPQNDFKGSKLARQAREYMDEYFETGINVNDVANELNVNRSYLTRVFTSNFGLSPKAWLIGVRINKASELLQMEKMSVDEISESVGFNNVSVFSRSFNKMVGESPSKYRKNRQFKRTTNLHNQQIKDLLKAAKPVRQTT</sequence>
<dbReference type="InterPro" id="IPR037923">
    <property type="entry name" value="HTH-like"/>
</dbReference>
<keyword evidence="3" id="KW-0804">Transcription</keyword>
<dbReference type="PANTHER" id="PTHR43280:SF30">
    <property type="entry name" value="MMSAB OPERON REGULATORY PROTEIN"/>
    <property type="match status" value="1"/>
</dbReference>
<dbReference type="PROSITE" id="PS01124">
    <property type="entry name" value="HTH_ARAC_FAMILY_2"/>
    <property type="match status" value="1"/>
</dbReference>
<dbReference type="AlphaFoldDB" id="A0A7H1MKK6"/>
<dbReference type="SUPFAM" id="SSF51215">
    <property type="entry name" value="Regulatory protein AraC"/>
    <property type="match status" value="1"/>
</dbReference>
<dbReference type="PANTHER" id="PTHR43280">
    <property type="entry name" value="ARAC-FAMILY TRANSCRIPTIONAL REGULATOR"/>
    <property type="match status" value="1"/>
</dbReference>
<dbReference type="PROSITE" id="PS00041">
    <property type="entry name" value="HTH_ARAC_FAMILY_1"/>
    <property type="match status" value="1"/>
</dbReference>
<accession>A0A7H1MKK6</accession>
<dbReference type="RefSeq" id="WP_006845659.1">
    <property type="nucleotide sequence ID" value="NZ_CP026847.1"/>
</dbReference>
<keyword evidence="5" id="KW-1185">Reference proteome</keyword>
<evidence type="ECO:0000256" key="3">
    <source>
        <dbReference type="ARBA" id="ARBA00023163"/>
    </source>
</evidence>
<dbReference type="Proteomes" id="UP000516446">
    <property type="component" value="Chromosome"/>
</dbReference>
<dbReference type="Gene3D" id="1.10.10.60">
    <property type="entry name" value="Homeodomain-like"/>
    <property type="match status" value="2"/>
</dbReference>